<comment type="subunit">
    <text evidence="18">Homotrimer.</text>
</comment>
<evidence type="ECO:0000256" key="6">
    <source>
        <dbReference type="ARBA" id="ARBA00022695"/>
    </source>
</evidence>
<dbReference type="Pfam" id="PF25087">
    <property type="entry name" value="GMPPB_C"/>
    <property type="match status" value="1"/>
</dbReference>
<feature type="binding site" evidence="18">
    <location>
        <position position="352"/>
    </location>
    <ligand>
        <name>UDP-N-acetyl-alpha-D-glucosamine</name>
        <dbReference type="ChEBI" id="CHEBI:57705"/>
    </ligand>
</feature>
<dbReference type="SUPFAM" id="SSF51161">
    <property type="entry name" value="Trimeric LpxA-like enzymes"/>
    <property type="match status" value="1"/>
</dbReference>
<feature type="binding site" evidence="18">
    <location>
        <position position="22"/>
    </location>
    <ligand>
        <name>UDP-N-acetyl-alpha-D-glucosamine</name>
        <dbReference type="ChEBI" id="CHEBI:57705"/>
    </ligand>
</feature>
<dbReference type="GO" id="GO:0008360">
    <property type="term" value="P:regulation of cell shape"/>
    <property type="evidence" value="ECO:0007669"/>
    <property type="project" value="UniProtKB-KW"/>
</dbReference>
<dbReference type="InterPro" id="IPR018357">
    <property type="entry name" value="Hexapep_transf_CS"/>
</dbReference>
<keyword evidence="6 18" id="KW-0548">Nucleotidyltransferase</keyword>
<comment type="subcellular location">
    <subcellularLocation>
        <location evidence="1 18">Cytoplasm</location>
    </subcellularLocation>
</comment>
<evidence type="ECO:0000256" key="1">
    <source>
        <dbReference type="ARBA" id="ARBA00004496"/>
    </source>
</evidence>
<comment type="pathway">
    <text evidence="18">Nucleotide-sugar biosynthesis; UDP-N-acetyl-alpha-D-glucosamine biosynthesis; UDP-N-acetyl-alpha-D-glucosamine from N-acetyl-alpha-D-glucosamine 1-phosphate: step 1/1.</text>
</comment>
<dbReference type="PANTHER" id="PTHR43584:SF3">
    <property type="entry name" value="BIFUNCTIONAL PROTEIN GLMU"/>
    <property type="match status" value="1"/>
</dbReference>
<evidence type="ECO:0000313" key="21">
    <source>
        <dbReference type="EMBL" id="AXI01509.1"/>
    </source>
</evidence>
<dbReference type="EC" id="2.3.1.157" evidence="18"/>
<keyword evidence="7 18" id="KW-0479">Metal-binding</keyword>
<dbReference type="CDD" id="cd03353">
    <property type="entry name" value="LbH_GlmU_C"/>
    <property type="match status" value="1"/>
</dbReference>
<dbReference type="InterPro" id="IPR056729">
    <property type="entry name" value="GMPPB_C"/>
</dbReference>
<dbReference type="InterPro" id="IPR001451">
    <property type="entry name" value="Hexapep"/>
</dbReference>
<organism evidence="21 22">
    <name type="scientific">Aquirhabdus parva</name>
    <dbReference type="NCBI Taxonomy" id="2283318"/>
    <lineage>
        <taxon>Bacteria</taxon>
        <taxon>Pseudomonadati</taxon>
        <taxon>Pseudomonadota</taxon>
        <taxon>Gammaproteobacteria</taxon>
        <taxon>Moraxellales</taxon>
        <taxon>Moraxellaceae</taxon>
        <taxon>Aquirhabdus</taxon>
    </lineage>
</organism>
<feature type="domain" description="Mannose-1-phosphate guanyltransferase C-terminal" evidence="20">
    <location>
        <begin position="265"/>
        <end position="356"/>
    </location>
</feature>
<evidence type="ECO:0000256" key="7">
    <source>
        <dbReference type="ARBA" id="ARBA00022723"/>
    </source>
</evidence>
<keyword evidence="13 18" id="KW-0012">Acyltransferase</keyword>
<comment type="function">
    <text evidence="17 18">Catalyzes the last two sequential reactions in the de novo biosynthetic pathway for UDP-N-acetylglucosamine (UDP-GlcNAc). The C-terminal domain catalyzes the transfer of acetyl group from acetyl coenzyme A to glucosamine-1-phosphate (GlcN-1-P) to produce N-acetylglucosamine-1-phosphate (GlcNAc-1-P), which is converted into UDP-GlcNAc by the transfer of uridine 5-monophosphate (from uridine 5-triphosphate), a reaction catalyzed by the N-terminal domain.</text>
</comment>
<feature type="binding site" evidence="18">
    <location>
        <begin position="8"/>
        <end position="11"/>
    </location>
    <ligand>
        <name>UDP-N-acetyl-alpha-D-glucosamine</name>
        <dbReference type="ChEBI" id="CHEBI:57705"/>
    </ligand>
</feature>
<evidence type="ECO:0000259" key="20">
    <source>
        <dbReference type="Pfam" id="PF25087"/>
    </source>
</evidence>
<keyword evidence="9 18" id="KW-0460">Magnesium</keyword>
<keyword evidence="14 18" id="KW-0961">Cell wall biogenesis/degradation</keyword>
<feature type="binding site" evidence="18">
    <location>
        <position position="334"/>
    </location>
    <ligand>
        <name>UDP-N-acetyl-alpha-D-glucosamine</name>
        <dbReference type="ChEBI" id="CHEBI:57705"/>
    </ligand>
</feature>
<evidence type="ECO:0000256" key="11">
    <source>
        <dbReference type="ARBA" id="ARBA00022984"/>
    </source>
</evidence>
<comment type="similarity">
    <text evidence="3 18">In the N-terminal section; belongs to the N-acetylglucosamine-1-phosphate uridyltransferase family.</text>
</comment>
<dbReference type="PROSITE" id="PS00101">
    <property type="entry name" value="HEXAPEP_TRANSFERASES"/>
    <property type="match status" value="1"/>
</dbReference>
<feature type="domain" description="MobA-like NTP transferase" evidence="19">
    <location>
        <begin position="5"/>
        <end position="125"/>
    </location>
</feature>
<keyword evidence="22" id="KW-1185">Reference proteome</keyword>
<dbReference type="InterPro" id="IPR050065">
    <property type="entry name" value="GlmU-like"/>
</dbReference>
<feature type="binding site" evidence="18">
    <location>
        <position position="155"/>
    </location>
    <ligand>
        <name>UDP-N-acetyl-alpha-D-glucosamine</name>
        <dbReference type="ChEBI" id="CHEBI:57705"/>
    </ligand>
</feature>
<feature type="binding site" evidence="18">
    <location>
        <position position="77"/>
    </location>
    <ligand>
        <name>UDP-N-acetyl-alpha-D-glucosamine</name>
        <dbReference type="ChEBI" id="CHEBI:57705"/>
    </ligand>
</feature>
<evidence type="ECO:0000259" key="19">
    <source>
        <dbReference type="Pfam" id="PF12804"/>
    </source>
</evidence>
<dbReference type="GO" id="GO:0000287">
    <property type="term" value="F:magnesium ion binding"/>
    <property type="evidence" value="ECO:0007669"/>
    <property type="project" value="UniProtKB-UniRule"/>
</dbReference>
<dbReference type="GO" id="GO:0005737">
    <property type="term" value="C:cytoplasm"/>
    <property type="evidence" value="ECO:0007669"/>
    <property type="project" value="UniProtKB-SubCell"/>
</dbReference>
<evidence type="ECO:0000256" key="10">
    <source>
        <dbReference type="ARBA" id="ARBA00022960"/>
    </source>
</evidence>
<sequence>MTLSVIILAAGKGTRMNSRLPKVLQPLAGKPLLAHVLAQATRIEADRIITVYGHGGETVKAAFKNESAEQAIEWVEQAEQKGTGHAVQVTLPVLPETGKSLILYGDVPLVRAETLHRLLEAAAGGIAMITLNLDNPTGYGRIVRDRKNLITRIVEQKDANEKEKAITEVNTGIYAVDNALLHRWLPQLSNDNAQGEYYLTDIVALASKDGIEIGSIQPEYAFEVEGINDRLQLAGLERQWQLHQAQQLMKSGVTLLDPARFDLRGHLSIGQDVQIDINVIIEGDCYLGDGVQVGAGSHLKNAKVGAGTKILPYSVLDDVTVGANAAIGPFSRLRPGTELADDTHIGNFVEVKNSRVGRGSKANHLAYIGDALIGSGSNIGAGTITCNYDGANKHQTVIGSQAFIGSNSSLVAPVNIGDNATVGAGSVVTKDVPAGALAVARGLQRVIEGYERPKKKM</sequence>
<keyword evidence="4 18" id="KW-0963">Cytoplasm</keyword>
<feature type="binding site" evidence="18">
    <location>
        <position position="381"/>
    </location>
    <ligand>
        <name>acetyl-CoA</name>
        <dbReference type="ChEBI" id="CHEBI:57288"/>
    </ligand>
</feature>
<dbReference type="InterPro" id="IPR025877">
    <property type="entry name" value="MobA-like_NTP_Trfase"/>
</dbReference>
<feature type="binding site" evidence="18">
    <location>
        <position position="140"/>
    </location>
    <ligand>
        <name>UDP-N-acetyl-alpha-D-glucosamine</name>
        <dbReference type="ChEBI" id="CHEBI:57705"/>
    </ligand>
</feature>
<keyword evidence="12 18" id="KW-0511">Multifunctional enzyme</keyword>
<feature type="binding site" evidence="18">
    <location>
        <begin position="104"/>
        <end position="106"/>
    </location>
    <ligand>
        <name>UDP-N-acetyl-alpha-D-glucosamine</name>
        <dbReference type="ChEBI" id="CHEBI:57705"/>
    </ligand>
</feature>
<dbReference type="Pfam" id="PF12804">
    <property type="entry name" value="NTP_transf_3"/>
    <property type="match status" value="1"/>
</dbReference>
<dbReference type="GO" id="GO:0009252">
    <property type="term" value="P:peptidoglycan biosynthetic process"/>
    <property type="evidence" value="ECO:0007669"/>
    <property type="project" value="UniProtKB-UniRule"/>
</dbReference>
<keyword evidence="5 18" id="KW-0808">Transferase</keyword>
<feature type="binding site" evidence="18">
    <location>
        <position position="170"/>
    </location>
    <ligand>
        <name>UDP-N-acetyl-alpha-D-glucosamine</name>
        <dbReference type="ChEBI" id="CHEBI:57705"/>
    </ligand>
</feature>
<feature type="binding site" evidence="18">
    <location>
        <position position="441"/>
    </location>
    <ligand>
        <name>acetyl-CoA</name>
        <dbReference type="ChEBI" id="CHEBI:57288"/>
    </ligand>
</feature>
<dbReference type="CDD" id="cd02540">
    <property type="entry name" value="GT2_GlmU_N_bac"/>
    <property type="match status" value="1"/>
</dbReference>
<dbReference type="Gene3D" id="2.160.10.10">
    <property type="entry name" value="Hexapeptide repeat proteins"/>
    <property type="match status" value="1"/>
</dbReference>
<feature type="binding site" evidence="18">
    <location>
        <position position="367"/>
    </location>
    <ligand>
        <name>UDP-N-acetyl-alpha-D-glucosamine</name>
        <dbReference type="ChEBI" id="CHEBI:57705"/>
    </ligand>
</feature>
<dbReference type="InterPro" id="IPR038009">
    <property type="entry name" value="GlmU_C_LbH"/>
</dbReference>
<dbReference type="EC" id="2.7.7.23" evidence="18"/>
<keyword evidence="8 18" id="KW-0677">Repeat</keyword>
<comment type="catalytic activity">
    <reaction evidence="16 18">
        <text>N-acetyl-alpha-D-glucosamine 1-phosphate + UTP + H(+) = UDP-N-acetyl-alpha-D-glucosamine + diphosphate</text>
        <dbReference type="Rhea" id="RHEA:13509"/>
        <dbReference type="ChEBI" id="CHEBI:15378"/>
        <dbReference type="ChEBI" id="CHEBI:33019"/>
        <dbReference type="ChEBI" id="CHEBI:46398"/>
        <dbReference type="ChEBI" id="CHEBI:57705"/>
        <dbReference type="ChEBI" id="CHEBI:57776"/>
        <dbReference type="EC" id="2.7.7.23"/>
    </reaction>
</comment>
<protein>
    <recommendedName>
        <fullName evidence="18">Bifunctional protein GlmU</fullName>
    </recommendedName>
    <domain>
        <recommendedName>
            <fullName evidence="18">UDP-N-acetylglucosamine pyrophosphorylase</fullName>
            <ecNumber evidence="18">2.7.7.23</ecNumber>
        </recommendedName>
        <alternativeName>
            <fullName evidence="18">N-acetylglucosamine-1-phosphate uridyltransferase</fullName>
        </alternativeName>
    </domain>
    <domain>
        <recommendedName>
            <fullName evidence="18">Glucosamine-1-phosphate N-acetyltransferase</fullName>
            <ecNumber evidence="18">2.3.1.157</ecNumber>
        </recommendedName>
    </domain>
</protein>
<keyword evidence="11 18" id="KW-0573">Peptidoglycan synthesis</keyword>
<dbReference type="GO" id="GO:0006048">
    <property type="term" value="P:UDP-N-acetylglucosamine biosynthetic process"/>
    <property type="evidence" value="ECO:0007669"/>
    <property type="project" value="UniProtKB-UniPathway"/>
</dbReference>
<feature type="binding site" evidence="18">
    <location>
        <position position="228"/>
    </location>
    <ligand>
        <name>UDP-N-acetyl-alpha-D-glucosamine</name>
        <dbReference type="ChEBI" id="CHEBI:57705"/>
    </ligand>
</feature>
<dbReference type="GO" id="GO:0016020">
    <property type="term" value="C:membrane"/>
    <property type="evidence" value="ECO:0007669"/>
    <property type="project" value="GOC"/>
</dbReference>
<dbReference type="GO" id="GO:0009245">
    <property type="term" value="P:lipid A biosynthetic process"/>
    <property type="evidence" value="ECO:0007669"/>
    <property type="project" value="UniProtKB-UniRule"/>
</dbReference>
<feature type="region of interest" description="Pyrophosphorylase" evidence="18">
    <location>
        <begin position="1"/>
        <end position="230"/>
    </location>
</feature>
<dbReference type="NCBIfam" id="TIGR01173">
    <property type="entry name" value="glmU"/>
    <property type="match status" value="1"/>
</dbReference>
<comment type="cofactor">
    <cofactor evidence="18">
        <name>Mg(2+)</name>
        <dbReference type="ChEBI" id="CHEBI:18420"/>
    </cofactor>
    <text evidence="18">Binds 1 Mg(2+) ion per subunit.</text>
</comment>
<feature type="active site" description="Proton acceptor" evidence="18">
    <location>
        <position position="364"/>
    </location>
</feature>
<feature type="binding site" evidence="18">
    <location>
        <position position="106"/>
    </location>
    <ligand>
        <name>Mg(2+)</name>
        <dbReference type="ChEBI" id="CHEBI:18420"/>
    </ligand>
</feature>
<feature type="region of interest" description="Linker" evidence="18">
    <location>
        <begin position="231"/>
        <end position="251"/>
    </location>
</feature>
<keyword evidence="10 18" id="KW-0133">Cell shape</keyword>
<gene>
    <name evidence="18 21" type="primary">glmU</name>
    <name evidence="21" type="ORF">HYN46_00490</name>
</gene>
<evidence type="ECO:0000256" key="16">
    <source>
        <dbReference type="ARBA" id="ARBA00048493"/>
    </source>
</evidence>
<dbReference type="InterPro" id="IPR029044">
    <property type="entry name" value="Nucleotide-diphossugar_trans"/>
</dbReference>
<dbReference type="KEGG" id="mbah:HYN46_00490"/>
<evidence type="ECO:0000256" key="14">
    <source>
        <dbReference type="ARBA" id="ARBA00023316"/>
    </source>
</evidence>
<evidence type="ECO:0000256" key="9">
    <source>
        <dbReference type="ARBA" id="ARBA00022842"/>
    </source>
</evidence>
<dbReference type="GO" id="GO:0019134">
    <property type="term" value="F:glucosamine-1-phosphate N-acetyltransferase activity"/>
    <property type="evidence" value="ECO:0007669"/>
    <property type="project" value="UniProtKB-UniRule"/>
</dbReference>
<feature type="binding site" evidence="18">
    <location>
        <begin position="387"/>
        <end position="388"/>
    </location>
    <ligand>
        <name>acetyl-CoA</name>
        <dbReference type="ChEBI" id="CHEBI:57288"/>
    </ligand>
</feature>
<dbReference type="Pfam" id="PF14602">
    <property type="entry name" value="Hexapep_2"/>
    <property type="match status" value="1"/>
</dbReference>
<comment type="similarity">
    <text evidence="2 18">In the C-terminal section; belongs to the transferase hexapeptide repeat family.</text>
</comment>
<dbReference type="GO" id="GO:0071555">
    <property type="term" value="P:cell wall organization"/>
    <property type="evidence" value="ECO:0007669"/>
    <property type="project" value="UniProtKB-KW"/>
</dbReference>
<evidence type="ECO:0000256" key="15">
    <source>
        <dbReference type="ARBA" id="ARBA00048247"/>
    </source>
</evidence>
<dbReference type="Gene3D" id="3.90.550.10">
    <property type="entry name" value="Spore Coat Polysaccharide Biosynthesis Protein SpsA, Chain A"/>
    <property type="match status" value="1"/>
</dbReference>
<dbReference type="InterPro" id="IPR005882">
    <property type="entry name" value="Bifunctional_GlmU"/>
</dbReference>
<evidence type="ECO:0000256" key="18">
    <source>
        <dbReference type="HAMAP-Rule" id="MF_01631"/>
    </source>
</evidence>
<dbReference type="GO" id="GO:0000902">
    <property type="term" value="P:cell morphogenesis"/>
    <property type="evidence" value="ECO:0007669"/>
    <property type="project" value="UniProtKB-UniRule"/>
</dbReference>
<dbReference type="UniPathway" id="UPA00973"/>
<evidence type="ECO:0000256" key="2">
    <source>
        <dbReference type="ARBA" id="ARBA00007707"/>
    </source>
</evidence>
<evidence type="ECO:0000256" key="17">
    <source>
        <dbReference type="ARBA" id="ARBA00049628"/>
    </source>
</evidence>
<dbReference type="EMBL" id="CP031222">
    <property type="protein sequence ID" value="AXI01509.1"/>
    <property type="molecule type" value="Genomic_DNA"/>
</dbReference>
<dbReference type="GO" id="GO:0003977">
    <property type="term" value="F:UDP-N-acetylglucosamine diphosphorylase activity"/>
    <property type="evidence" value="ECO:0007669"/>
    <property type="project" value="UniProtKB-UniRule"/>
</dbReference>
<feature type="binding site" evidence="18">
    <location>
        <position position="424"/>
    </location>
    <ligand>
        <name>acetyl-CoA</name>
        <dbReference type="ChEBI" id="CHEBI:57288"/>
    </ligand>
</feature>
<dbReference type="Proteomes" id="UP000253940">
    <property type="component" value="Chromosome"/>
</dbReference>
<name>A0A345P2K0_9GAMM</name>
<dbReference type="OrthoDB" id="9775031at2"/>
<dbReference type="SUPFAM" id="SSF53448">
    <property type="entry name" value="Nucleotide-diphospho-sugar transferases"/>
    <property type="match status" value="1"/>
</dbReference>
<comment type="pathway">
    <text evidence="18">Nucleotide-sugar biosynthesis; UDP-N-acetyl-alpha-D-glucosamine biosynthesis; N-acetyl-alpha-D-glucosamine 1-phosphate from alpha-D-glucosamine 6-phosphate (route II): step 2/2.</text>
</comment>
<dbReference type="HAMAP" id="MF_01631">
    <property type="entry name" value="GlmU"/>
    <property type="match status" value="1"/>
</dbReference>
<evidence type="ECO:0000256" key="13">
    <source>
        <dbReference type="ARBA" id="ARBA00023315"/>
    </source>
</evidence>
<dbReference type="AlphaFoldDB" id="A0A345P2K0"/>
<dbReference type="InterPro" id="IPR011004">
    <property type="entry name" value="Trimer_LpxA-like_sf"/>
</dbReference>
<proteinExistence type="inferred from homology"/>
<accession>A0A345P2K0</accession>
<feature type="binding site" evidence="18">
    <location>
        <begin position="82"/>
        <end position="83"/>
    </location>
    <ligand>
        <name>UDP-N-acetyl-alpha-D-glucosamine</name>
        <dbReference type="ChEBI" id="CHEBI:57705"/>
    </ligand>
</feature>
<comment type="pathway">
    <text evidence="18">Bacterial outer membrane biogenesis; LPS lipid A biosynthesis.</text>
</comment>
<feature type="region of interest" description="N-acetyltransferase" evidence="18">
    <location>
        <begin position="252"/>
        <end position="457"/>
    </location>
</feature>
<evidence type="ECO:0000256" key="4">
    <source>
        <dbReference type="ARBA" id="ARBA00022490"/>
    </source>
</evidence>
<evidence type="ECO:0000313" key="22">
    <source>
        <dbReference type="Proteomes" id="UP000253940"/>
    </source>
</evidence>
<evidence type="ECO:0000256" key="8">
    <source>
        <dbReference type="ARBA" id="ARBA00022737"/>
    </source>
</evidence>
<dbReference type="PANTHER" id="PTHR43584">
    <property type="entry name" value="NUCLEOTIDYL TRANSFERASE"/>
    <property type="match status" value="1"/>
</dbReference>
<feature type="binding site" evidence="18">
    <location>
        <position position="406"/>
    </location>
    <ligand>
        <name>acetyl-CoA</name>
        <dbReference type="ChEBI" id="CHEBI:57288"/>
    </ligand>
</feature>
<feature type="binding site" evidence="18">
    <location>
        <position position="228"/>
    </location>
    <ligand>
        <name>Mg(2+)</name>
        <dbReference type="ChEBI" id="CHEBI:18420"/>
    </ligand>
</feature>
<evidence type="ECO:0000256" key="5">
    <source>
        <dbReference type="ARBA" id="ARBA00022679"/>
    </source>
</evidence>
<dbReference type="RefSeq" id="WP_114897619.1">
    <property type="nucleotide sequence ID" value="NZ_CP031222.1"/>
</dbReference>
<comment type="catalytic activity">
    <reaction evidence="15 18">
        <text>alpha-D-glucosamine 1-phosphate + acetyl-CoA = N-acetyl-alpha-D-glucosamine 1-phosphate + CoA + H(+)</text>
        <dbReference type="Rhea" id="RHEA:13725"/>
        <dbReference type="ChEBI" id="CHEBI:15378"/>
        <dbReference type="ChEBI" id="CHEBI:57287"/>
        <dbReference type="ChEBI" id="CHEBI:57288"/>
        <dbReference type="ChEBI" id="CHEBI:57776"/>
        <dbReference type="ChEBI" id="CHEBI:58516"/>
        <dbReference type="EC" id="2.3.1.157"/>
    </reaction>
</comment>
<evidence type="ECO:0000256" key="12">
    <source>
        <dbReference type="ARBA" id="ARBA00023268"/>
    </source>
</evidence>
<dbReference type="UniPathway" id="UPA00113">
    <property type="reaction ID" value="UER00532"/>
</dbReference>
<evidence type="ECO:0000256" key="3">
    <source>
        <dbReference type="ARBA" id="ARBA00007947"/>
    </source>
</evidence>
<reference evidence="21 22" key="1">
    <citation type="submission" date="2018-07" db="EMBL/GenBank/DDBJ databases">
        <title>Genome sequencing of Moraxellaceae gen. HYN0046.</title>
        <authorList>
            <person name="Kim M."/>
            <person name="Yi H."/>
        </authorList>
    </citation>
    <scope>NUCLEOTIDE SEQUENCE [LARGE SCALE GENOMIC DNA]</scope>
    <source>
        <strain evidence="21 22">HYN0046</strain>
    </source>
</reference>
<feature type="binding site" evidence="18">
    <location>
        <position position="378"/>
    </location>
    <ligand>
        <name>UDP-N-acetyl-alpha-D-glucosamine</name>
        <dbReference type="ChEBI" id="CHEBI:57705"/>
    </ligand>
</feature>